<accession>A0ABV5MQY1</accession>
<keyword evidence="3" id="KW-1185">Reference proteome</keyword>
<gene>
    <name evidence="2" type="ORF">ACFFTR_50105</name>
</gene>
<feature type="transmembrane region" description="Helical" evidence="1">
    <location>
        <begin position="84"/>
        <end position="102"/>
    </location>
</feature>
<reference evidence="2 3" key="1">
    <citation type="submission" date="2024-09" db="EMBL/GenBank/DDBJ databases">
        <authorList>
            <person name="Sun Q."/>
            <person name="Mori K."/>
        </authorList>
    </citation>
    <scope>NUCLEOTIDE SEQUENCE [LARGE SCALE GENOMIC DNA]</scope>
    <source>
        <strain evidence="2 3">JCM 3307</strain>
    </source>
</reference>
<dbReference type="Proteomes" id="UP001589608">
    <property type="component" value="Unassembled WGS sequence"/>
</dbReference>
<keyword evidence="1" id="KW-0812">Transmembrane</keyword>
<comment type="caution">
    <text evidence="2">The sequence shown here is derived from an EMBL/GenBank/DDBJ whole genome shotgun (WGS) entry which is preliminary data.</text>
</comment>
<evidence type="ECO:0000313" key="3">
    <source>
        <dbReference type="Proteomes" id="UP001589608"/>
    </source>
</evidence>
<organism evidence="2 3">
    <name type="scientific">Dactylosporangium vinaceum</name>
    <dbReference type="NCBI Taxonomy" id="53362"/>
    <lineage>
        <taxon>Bacteria</taxon>
        <taxon>Bacillati</taxon>
        <taxon>Actinomycetota</taxon>
        <taxon>Actinomycetes</taxon>
        <taxon>Micromonosporales</taxon>
        <taxon>Micromonosporaceae</taxon>
        <taxon>Dactylosporangium</taxon>
    </lineage>
</organism>
<evidence type="ECO:0000313" key="2">
    <source>
        <dbReference type="EMBL" id="MFB9451269.1"/>
    </source>
</evidence>
<evidence type="ECO:0000256" key="1">
    <source>
        <dbReference type="SAM" id="Phobius"/>
    </source>
</evidence>
<proteinExistence type="predicted"/>
<dbReference type="RefSeq" id="WP_223094240.1">
    <property type="nucleotide sequence ID" value="NZ_CP061913.1"/>
</dbReference>
<sequence>MRRFSGGGGARVPWWCTRHYEFGGWVVASRTAGGVVESRAAASPGRPWFTLEHNTAVAAAYVLIRAEVPACNAGWVCYLSPETVIGGLLLAGVAVGVAILIAPEVAAGAAAVAGAGTLGGVAYGFAGAV</sequence>
<feature type="transmembrane region" description="Helical" evidence="1">
    <location>
        <begin position="108"/>
        <end position="126"/>
    </location>
</feature>
<name>A0ABV5MQY1_9ACTN</name>
<keyword evidence="1" id="KW-1133">Transmembrane helix</keyword>
<dbReference type="EMBL" id="JBHMCA010000087">
    <property type="protein sequence ID" value="MFB9451269.1"/>
    <property type="molecule type" value="Genomic_DNA"/>
</dbReference>
<keyword evidence="1" id="KW-0472">Membrane</keyword>
<protein>
    <submittedName>
        <fullName evidence="2">Uncharacterized protein</fullName>
    </submittedName>
</protein>